<dbReference type="EMBL" id="CM017641">
    <property type="protein sequence ID" value="TYJ30037.1"/>
    <property type="molecule type" value="Genomic_DNA"/>
</dbReference>
<dbReference type="AlphaFoldDB" id="A0A5D2YU75"/>
<name>A0A5D2YU75_GOSMU</name>
<organism evidence="1 2">
    <name type="scientific">Gossypium mustelinum</name>
    <name type="common">Cotton</name>
    <name type="synonym">Gossypium caicoense</name>
    <dbReference type="NCBI Taxonomy" id="34275"/>
    <lineage>
        <taxon>Eukaryota</taxon>
        <taxon>Viridiplantae</taxon>
        <taxon>Streptophyta</taxon>
        <taxon>Embryophyta</taxon>
        <taxon>Tracheophyta</taxon>
        <taxon>Spermatophyta</taxon>
        <taxon>Magnoliopsida</taxon>
        <taxon>eudicotyledons</taxon>
        <taxon>Gunneridae</taxon>
        <taxon>Pentapetalae</taxon>
        <taxon>rosids</taxon>
        <taxon>malvids</taxon>
        <taxon>Malvales</taxon>
        <taxon>Malvaceae</taxon>
        <taxon>Malvoideae</taxon>
        <taxon>Gossypium</taxon>
    </lineage>
</organism>
<sequence>MRFHLCLQRNNLKANGMMKILMTLISRNHGRMKMNLLRLQYNGLHCNLLVEEADYKSTTELFSKKGDDKTLDNYIPKFESDCGVC</sequence>
<dbReference type="Proteomes" id="UP000323597">
    <property type="component" value="Chromosome A06"/>
</dbReference>
<protein>
    <submittedName>
        <fullName evidence="1">Uncharacterized protein</fullName>
    </submittedName>
</protein>
<evidence type="ECO:0000313" key="1">
    <source>
        <dbReference type="EMBL" id="TYJ30037.1"/>
    </source>
</evidence>
<accession>A0A5D2YU75</accession>
<keyword evidence="2" id="KW-1185">Reference proteome</keyword>
<evidence type="ECO:0000313" key="2">
    <source>
        <dbReference type="Proteomes" id="UP000323597"/>
    </source>
</evidence>
<reference evidence="1 2" key="1">
    <citation type="submission" date="2019-07" db="EMBL/GenBank/DDBJ databases">
        <title>WGS assembly of Gossypium mustelinum.</title>
        <authorList>
            <person name="Chen Z.J."/>
            <person name="Sreedasyam A."/>
            <person name="Ando A."/>
            <person name="Song Q."/>
            <person name="De L."/>
            <person name="Hulse-Kemp A."/>
            <person name="Ding M."/>
            <person name="Ye W."/>
            <person name="Kirkbride R."/>
            <person name="Jenkins J."/>
            <person name="Plott C."/>
            <person name="Lovell J."/>
            <person name="Lin Y.-M."/>
            <person name="Vaughn R."/>
            <person name="Liu B."/>
            <person name="Li W."/>
            <person name="Simpson S."/>
            <person name="Scheffler B."/>
            <person name="Saski C."/>
            <person name="Grover C."/>
            <person name="Hu G."/>
            <person name="Conover J."/>
            <person name="Carlson J."/>
            <person name="Shu S."/>
            <person name="Boston L."/>
            <person name="Williams M."/>
            <person name="Peterson D."/>
            <person name="Mcgee K."/>
            <person name="Jones D."/>
            <person name="Wendel J."/>
            <person name="Stelly D."/>
            <person name="Grimwood J."/>
            <person name="Schmutz J."/>
        </authorList>
    </citation>
    <scope>NUCLEOTIDE SEQUENCE [LARGE SCALE GENOMIC DNA]</scope>
    <source>
        <strain evidence="1">1408120.09</strain>
    </source>
</reference>
<proteinExistence type="predicted"/>
<gene>
    <name evidence="1" type="ORF">E1A91_A06G107100v1</name>
</gene>